<proteinExistence type="predicted"/>
<dbReference type="SUPFAM" id="SSF56112">
    <property type="entry name" value="Protein kinase-like (PK-like)"/>
    <property type="match status" value="1"/>
</dbReference>
<dbReference type="Gene3D" id="3.30.200.20">
    <property type="entry name" value="Phosphorylase Kinase, domain 1"/>
    <property type="match status" value="1"/>
</dbReference>
<dbReference type="PROSITE" id="PS00109">
    <property type="entry name" value="PROTEIN_KINASE_TYR"/>
    <property type="match status" value="1"/>
</dbReference>
<feature type="domain" description="Protein kinase" evidence="8">
    <location>
        <begin position="12"/>
        <end position="259"/>
    </location>
</feature>
<keyword evidence="4" id="KW-0547">Nucleotide-binding</keyword>
<evidence type="ECO:0000256" key="3">
    <source>
        <dbReference type="ARBA" id="ARBA00022679"/>
    </source>
</evidence>
<sequence>MAEDGDCLADRYTLRGMFTSGGEGQVWRATDEILGRDVVLKRPRSDDEDSARRLHGAARNAACLRHPNIVGVHDIFEHDGVVWLVTEYFPGRSLVEIARHERKLTASQAVAVGEQIASALAHCHDNGILHCDVSPENILLTPEGDAGLTDFGSSLDYLDAGTGERPEAAATRGKWRYLAPELRRGGLPGPKGDVFALAAALRAVTQRPRRAGHLDALLTQLTNPNPNLRPNAAAAARNFAGLEQAPRELDRTVLRRALLGVVLLFTIALTAAAGVAMPGTAPVDLVGDPLTADPCALLAPESLAEFGRIDVVTDLGNFDTCDLQVRLWGADFHSDIGRVRLTMSRDLPEESSQVPYRRVGNIRITAPPAGDARCVRTLLLSDDTAVEITGEREAPSGPDPCVLADAATTRAREVLEHGQIPRRPAQFPAESLALRDACAQLDVSTLGRVAGLDALHPIEGYGRWSCRWNSTIDSHVTVRYDRDALKTAIDGQPLMLSGLPSFRRMGVSENDDCTVQIQYRQFRDVSGNERAEIAVVRFGGAPTPEKRCAVATELAGAVAANLAR</sequence>
<keyword evidence="5" id="KW-0418">Kinase</keyword>
<dbReference type="RefSeq" id="WP_345498138.1">
    <property type="nucleotide sequence ID" value="NZ_BAABJM010000005.1"/>
</dbReference>
<dbReference type="InterPro" id="IPR000719">
    <property type="entry name" value="Prot_kinase_dom"/>
</dbReference>
<dbReference type="PANTHER" id="PTHR43289">
    <property type="entry name" value="MITOGEN-ACTIVATED PROTEIN KINASE KINASE KINASE 20-RELATED"/>
    <property type="match status" value="1"/>
</dbReference>
<dbReference type="Proteomes" id="UP001500603">
    <property type="component" value="Unassembled WGS sequence"/>
</dbReference>
<reference evidence="10" key="1">
    <citation type="journal article" date="2019" name="Int. J. Syst. Evol. Microbiol.">
        <title>The Global Catalogue of Microorganisms (GCM) 10K type strain sequencing project: providing services to taxonomists for standard genome sequencing and annotation.</title>
        <authorList>
            <consortium name="The Broad Institute Genomics Platform"/>
            <consortium name="The Broad Institute Genome Sequencing Center for Infectious Disease"/>
            <person name="Wu L."/>
            <person name="Ma J."/>
        </authorList>
    </citation>
    <scope>NUCLEOTIDE SEQUENCE [LARGE SCALE GENOMIC DNA]</scope>
    <source>
        <strain evidence="10">JCM 18298</strain>
    </source>
</reference>
<accession>A0ABP9KQI2</accession>
<evidence type="ECO:0000256" key="2">
    <source>
        <dbReference type="ARBA" id="ARBA00022527"/>
    </source>
</evidence>
<evidence type="ECO:0000313" key="10">
    <source>
        <dbReference type="Proteomes" id="UP001500603"/>
    </source>
</evidence>
<dbReference type="InterPro" id="IPR011009">
    <property type="entry name" value="Kinase-like_dom_sf"/>
</dbReference>
<evidence type="ECO:0000313" key="9">
    <source>
        <dbReference type="EMBL" id="GAA5063663.1"/>
    </source>
</evidence>
<keyword evidence="7" id="KW-0812">Transmembrane</keyword>
<protein>
    <recommendedName>
        <fullName evidence="1">non-specific serine/threonine protein kinase</fullName>
        <ecNumber evidence="1">2.7.11.1</ecNumber>
    </recommendedName>
</protein>
<comment type="caution">
    <text evidence="9">The sequence shown here is derived from an EMBL/GenBank/DDBJ whole genome shotgun (WGS) entry which is preliminary data.</text>
</comment>
<dbReference type="PANTHER" id="PTHR43289:SF6">
    <property type="entry name" value="SERINE_THREONINE-PROTEIN KINASE NEKL-3"/>
    <property type="match status" value="1"/>
</dbReference>
<evidence type="ECO:0000256" key="1">
    <source>
        <dbReference type="ARBA" id="ARBA00012513"/>
    </source>
</evidence>
<keyword evidence="3" id="KW-0808">Transferase</keyword>
<gene>
    <name evidence="9" type="ORF">GCM10023318_48680</name>
</gene>
<dbReference type="PROSITE" id="PS50011">
    <property type="entry name" value="PROTEIN_KINASE_DOM"/>
    <property type="match status" value="1"/>
</dbReference>
<dbReference type="Pfam" id="PF00069">
    <property type="entry name" value="Pkinase"/>
    <property type="match status" value="1"/>
</dbReference>
<dbReference type="CDD" id="cd14014">
    <property type="entry name" value="STKc_PknB_like"/>
    <property type="match status" value="1"/>
</dbReference>
<dbReference type="EMBL" id="BAABJM010000005">
    <property type="protein sequence ID" value="GAA5063663.1"/>
    <property type="molecule type" value="Genomic_DNA"/>
</dbReference>
<evidence type="ECO:0000256" key="7">
    <source>
        <dbReference type="SAM" id="Phobius"/>
    </source>
</evidence>
<dbReference type="InterPro" id="IPR008266">
    <property type="entry name" value="Tyr_kinase_AS"/>
</dbReference>
<evidence type="ECO:0000256" key="6">
    <source>
        <dbReference type="ARBA" id="ARBA00022840"/>
    </source>
</evidence>
<keyword evidence="10" id="KW-1185">Reference proteome</keyword>
<keyword evidence="7" id="KW-1133">Transmembrane helix</keyword>
<feature type="transmembrane region" description="Helical" evidence="7">
    <location>
        <begin position="257"/>
        <end position="277"/>
    </location>
</feature>
<evidence type="ECO:0000256" key="4">
    <source>
        <dbReference type="ARBA" id="ARBA00022741"/>
    </source>
</evidence>
<keyword evidence="7" id="KW-0472">Membrane</keyword>
<keyword evidence="6" id="KW-0067">ATP-binding</keyword>
<name>A0ABP9KQI2_9NOCA</name>
<dbReference type="Gene3D" id="1.10.510.10">
    <property type="entry name" value="Transferase(Phosphotransferase) domain 1"/>
    <property type="match status" value="1"/>
</dbReference>
<dbReference type="EC" id="2.7.11.1" evidence="1"/>
<organism evidence="9 10">
    <name type="scientific">Nocardia callitridis</name>
    <dbReference type="NCBI Taxonomy" id="648753"/>
    <lineage>
        <taxon>Bacteria</taxon>
        <taxon>Bacillati</taxon>
        <taxon>Actinomycetota</taxon>
        <taxon>Actinomycetes</taxon>
        <taxon>Mycobacteriales</taxon>
        <taxon>Nocardiaceae</taxon>
        <taxon>Nocardia</taxon>
    </lineage>
</organism>
<evidence type="ECO:0000256" key="5">
    <source>
        <dbReference type="ARBA" id="ARBA00022777"/>
    </source>
</evidence>
<keyword evidence="2" id="KW-0723">Serine/threonine-protein kinase</keyword>
<evidence type="ECO:0000259" key="8">
    <source>
        <dbReference type="PROSITE" id="PS50011"/>
    </source>
</evidence>